<evidence type="ECO:0000313" key="5">
    <source>
        <dbReference type="Proteomes" id="UP000649604"/>
    </source>
</evidence>
<feature type="domain" description="Double zinc ribbon" evidence="3">
    <location>
        <begin position="12"/>
        <end position="76"/>
    </location>
</feature>
<dbReference type="InterPro" id="IPR000836">
    <property type="entry name" value="PRTase_dom"/>
</dbReference>
<dbReference type="InterPro" id="IPR029057">
    <property type="entry name" value="PRTase-like"/>
</dbReference>
<dbReference type="Gene3D" id="3.40.50.2020">
    <property type="match status" value="1"/>
</dbReference>
<accession>A0A9D5JV52</accession>
<protein>
    <submittedName>
        <fullName evidence="4">ComF family protein</fullName>
    </submittedName>
</protein>
<dbReference type="InterPro" id="IPR051910">
    <property type="entry name" value="ComF/GntX_DNA_util-trans"/>
</dbReference>
<dbReference type="Pfam" id="PF00156">
    <property type="entry name" value="Pribosyltran"/>
    <property type="match status" value="1"/>
</dbReference>
<comment type="caution">
    <text evidence="4">The sequence shown here is derived from an EMBL/GenBank/DDBJ whole genome shotgun (WGS) entry which is preliminary data.</text>
</comment>
<dbReference type="PANTHER" id="PTHR47505:SF1">
    <property type="entry name" value="DNA UTILIZATION PROTEIN YHGH"/>
    <property type="match status" value="1"/>
</dbReference>
<comment type="similarity">
    <text evidence="1">Belongs to the ComF/GntX family.</text>
</comment>
<sequence length="247" mass="27739">MTSSLSVWLQTALDFVFPAECGYCQHFVGDDRVLIFCKTCWSRIVLISEPVCPQCGKPFDSSVVRQHAPHRCGACRTSPPFFDFAFAPAHYDGVLKEAILQFKFHQKPGLGRPLAHLLLGQIPPDLALQDYEVILPVPLHKSRQKQRGYNQAAILARHLARPYHLELMPHNLIRTRDTHAQSLLQGSQERQTNVKNAFHLRSPEAIRDRRVILVDDVLTTGATVNECAKTLKNAGARTVCVLTVSRV</sequence>
<dbReference type="Pfam" id="PF18912">
    <property type="entry name" value="DZR_2"/>
    <property type="match status" value="1"/>
</dbReference>
<dbReference type="CDD" id="cd06223">
    <property type="entry name" value="PRTases_typeI"/>
    <property type="match status" value="1"/>
</dbReference>
<evidence type="ECO:0000256" key="1">
    <source>
        <dbReference type="ARBA" id="ARBA00008007"/>
    </source>
</evidence>
<dbReference type="EMBL" id="WJJP01000281">
    <property type="protein sequence ID" value="MBD3324694.1"/>
    <property type="molecule type" value="Genomic_DNA"/>
</dbReference>
<dbReference type="SUPFAM" id="SSF53271">
    <property type="entry name" value="PRTase-like"/>
    <property type="match status" value="1"/>
</dbReference>
<evidence type="ECO:0000259" key="3">
    <source>
        <dbReference type="Pfam" id="PF18912"/>
    </source>
</evidence>
<dbReference type="Proteomes" id="UP000649604">
    <property type="component" value="Unassembled WGS sequence"/>
</dbReference>
<name>A0A9D5JV52_9BACT</name>
<evidence type="ECO:0000259" key="2">
    <source>
        <dbReference type="Pfam" id="PF00156"/>
    </source>
</evidence>
<organism evidence="4 5">
    <name type="scientific">candidate division KSB3 bacterium</name>
    <dbReference type="NCBI Taxonomy" id="2044937"/>
    <lineage>
        <taxon>Bacteria</taxon>
        <taxon>candidate division KSB3</taxon>
    </lineage>
</organism>
<dbReference type="PANTHER" id="PTHR47505">
    <property type="entry name" value="DNA UTILIZATION PROTEIN YHGH"/>
    <property type="match status" value="1"/>
</dbReference>
<gene>
    <name evidence="4" type="ORF">GF339_08925</name>
</gene>
<dbReference type="InterPro" id="IPR044005">
    <property type="entry name" value="DZR_2"/>
</dbReference>
<reference evidence="4" key="1">
    <citation type="submission" date="2019-11" db="EMBL/GenBank/DDBJ databases">
        <title>Microbial mats filling the niche in hypersaline microbial mats.</title>
        <authorList>
            <person name="Wong H.L."/>
            <person name="Macleod F.I."/>
            <person name="White R.A. III"/>
            <person name="Burns B.P."/>
        </authorList>
    </citation>
    <scope>NUCLEOTIDE SEQUENCE</scope>
    <source>
        <strain evidence="4">Rbin_158</strain>
    </source>
</reference>
<feature type="domain" description="Phosphoribosyltransferase" evidence="2">
    <location>
        <begin position="150"/>
        <end position="240"/>
    </location>
</feature>
<evidence type="ECO:0000313" key="4">
    <source>
        <dbReference type="EMBL" id="MBD3324694.1"/>
    </source>
</evidence>
<dbReference type="AlphaFoldDB" id="A0A9D5JV52"/>
<proteinExistence type="inferred from homology"/>